<feature type="transmembrane region" description="Helical" evidence="6">
    <location>
        <begin position="267"/>
        <end position="290"/>
    </location>
</feature>
<evidence type="ECO:0000256" key="4">
    <source>
        <dbReference type="ARBA" id="ARBA00023136"/>
    </source>
</evidence>
<dbReference type="Proteomes" id="UP000887581">
    <property type="component" value="Unplaced"/>
</dbReference>
<feature type="transmembrane region" description="Helical" evidence="6">
    <location>
        <begin position="237"/>
        <end position="255"/>
    </location>
</feature>
<dbReference type="GO" id="GO:0098852">
    <property type="term" value="C:lytic vacuole membrane"/>
    <property type="evidence" value="ECO:0007669"/>
    <property type="project" value="UniProtKB-ARBA"/>
</dbReference>
<dbReference type="GO" id="GO:0015174">
    <property type="term" value="F:basic amino acid transmembrane transporter activity"/>
    <property type="evidence" value="ECO:0007669"/>
    <property type="project" value="TreeGrafter"/>
</dbReference>
<reference evidence="8" key="1">
    <citation type="submission" date="2022-11" db="UniProtKB">
        <authorList>
            <consortium name="WormBaseParasite"/>
        </authorList>
    </citation>
    <scope>IDENTIFICATION</scope>
</reference>
<protein>
    <submittedName>
        <fullName evidence="8">Uncharacterized protein</fullName>
    </submittedName>
</protein>
<feature type="transmembrane region" description="Helical" evidence="6">
    <location>
        <begin position="74"/>
        <end position="94"/>
    </location>
</feature>
<sequence length="310" mass="35212">MIPKHNEYSSGEYSKMPNCTDGITWIMNIFGDCVDTNLKLIGFIIGFISLFLWLLPLIPQLLQNFRSKRCDGLSIYFILFWIVGDSCNMVGAVITNQQPLQKIIGVYYVFQDMVILSQYFYYSSIYPHRLRTSARSNPITSPTAIVPGIFVGLFMGGALLSSGQTSNQLDYQHYKVPPGKRKLFSTEMLGGPPFFYGYYDLMGYIIGSVAATCYFAGRIPQLLKNYYRQSCEGVSLIMFYIIIAANATYGLSVLLEATSWHYVLRHLPWLAGSFGCCVIDVIMVIQHIYYDRLNHLKDVLEREALLEDEG</sequence>
<feature type="transmembrane region" description="Helical" evidence="6">
    <location>
        <begin position="40"/>
        <end position="62"/>
    </location>
</feature>
<dbReference type="Gene3D" id="1.20.1280.290">
    <property type="match status" value="2"/>
</dbReference>
<keyword evidence="3 6" id="KW-1133">Transmembrane helix</keyword>
<dbReference type="InterPro" id="IPR006603">
    <property type="entry name" value="PQ-loop_rpt"/>
</dbReference>
<dbReference type="PANTHER" id="PTHR16201">
    <property type="entry name" value="SEVEN TRANSMEMBRANE PROTEIN 1-RELATED"/>
    <property type="match status" value="1"/>
</dbReference>
<evidence type="ECO:0000256" key="5">
    <source>
        <dbReference type="ARBA" id="ARBA00038039"/>
    </source>
</evidence>
<name>A0A915PH84_9BILA</name>
<dbReference type="FunFam" id="1.20.1280.290:FF:000009">
    <property type="entry name" value="PQ loop repeat family protein"/>
    <property type="match status" value="1"/>
</dbReference>
<dbReference type="PANTHER" id="PTHR16201:SF34">
    <property type="entry name" value="LYSOSOMAL AMINO ACID TRANSPORTER 1"/>
    <property type="match status" value="1"/>
</dbReference>
<dbReference type="WBParaSite" id="sdigi.contig17.g1583.t1">
    <property type="protein sequence ID" value="sdigi.contig17.g1583.t1"/>
    <property type="gene ID" value="sdigi.contig17.g1583"/>
</dbReference>
<evidence type="ECO:0000256" key="2">
    <source>
        <dbReference type="ARBA" id="ARBA00022692"/>
    </source>
</evidence>
<accession>A0A915PH84</accession>
<comment type="subcellular location">
    <subcellularLocation>
        <location evidence="1">Membrane</location>
        <topology evidence="1">Multi-pass membrane protein</topology>
    </subcellularLocation>
</comment>
<keyword evidence="4 6" id="KW-0472">Membrane</keyword>
<dbReference type="InterPro" id="IPR051415">
    <property type="entry name" value="LAAT-1"/>
</dbReference>
<feature type="transmembrane region" description="Helical" evidence="6">
    <location>
        <begin position="100"/>
        <end position="122"/>
    </location>
</feature>
<feature type="transmembrane region" description="Helical" evidence="6">
    <location>
        <begin position="196"/>
        <end position="216"/>
    </location>
</feature>
<dbReference type="Pfam" id="PF04193">
    <property type="entry name" value="PQ-loop"/>
    <property type="match status" value="2"/>
</dbReference>
<evidence type="ECO:0000256" key="1">
    <source>
        <dbReference type="ARBA" id="ARBA00004141"/>
    </source>
</evidence>
<evidence type="ECO:0000313" key="7">
    <source>
        <dbReference type="Proteomes" id="UP000887581"/>
    </source>
</evidence>
<dbReference type="AlphaFoldDB" id="A0A915PH84"/>
<proteinExistence type="inferred from homology"/>
<keyword evidence="7" id="KW-1185">Reference proteome</keyword>
<feature type="transmembrane region" description="Helical" evidence="6">
    <location>
        <begin position="143"/>
        <end position="161"/>
    </location>
</feature>
<dbReference type="SMART" id="SM00679">
    <property type="entry name" value="CTNS"/>
    <property type="match status" value="2"/>
</dbReference>
<evidence type="ECO:0000256" key="6">
    <source>
        <dbReference type="SAM" id="Phobius"/>
    </source>
</evidence>
<organism evidence="7 8">
    <name type="scientific">Setaria digitata</name>
    <dbReference type="NCBI Taxonomy" id="48799"/>
    <lineage>
        <taxon>Eukaryota</taxon>
        <taxon>Metazoa</taxon>
        <taxon>Ecdysozoa</taxon>
        <taxon>Nematoda</taxon>
        <taxon>Chromadorea</taxon>
        <taxon>Rhabditida</taxon>
        <taxon>Spirurina</taxon>
        <taxon>Spiruromorpha</taxon>
        <taxon>Filarioidea</taxon>
        <taxon>Setariidae</taxon>
        <taxon>Setaria</taxon>
    </lineage>
</organism>
<evidence type="ECO:0000313" key="8">
    <source>
        <dbReference type="WBParaSite" id="sdigi.contig17.g1583.t1"/>
    </source>
</evidence>
<evidence type="ECO:0000256" key="3">
    <source>
        <dbReference type="ARBA" id="ARBA00022989"/>
    </source>
</evidence>
<keyword evidence="2 6" id="KW-0812">Transmembrane</keyword>
<comment type="similarity">
    <text evidence="5">Belongs to the laat-1 family.</text>
</comment>